<evidence type="ECO:0000259" key="3">
    <source>
        <dbReference type="PROSITE" id="PS50977"/>
    </source>
</evidence>
<proteinExistence type="predicted"/>
<dbReference type="Pfam" id="PF17939">
    <property type="entry name" value="TetR_C_30"/>
    <property type="match status" value="1"/>
</dbReference>
<dbReference type="InterPro" id="IPR036271">
    <property type="entry name" value="Tet_transcr_reg_TetR-rel_C_sf"/>
</dbReference>
<dbReference type="STRING" id="582402.Hbal_1597"/>
<dbReference type="InterPro" id="IPR050109">
    <property type="entry name" value="HTH-type_TetR-like_transc_reg"/>
</dbReference>
<gene>
    <name evidence="4" type="ordered locus">Hbal_1597</name>
</gene>
<dbReference type="KEGG" id="hba:Hbal_1597"/>
<dbReference type="Proteomes" id="UP000002745">
    <property type="component" value="Chromosome"/>
</dbReference>
<dbReference type="InterPro" id="IPR009057">
    <property type="entry name" value="Homeodomain-like_sf"/>
</dbReference>
<dbReference type="PROSITE" id="PS50977">
    <property type="entry name" value="HTH_TETR_2"/>
    <property type="match status" value="1"/>
</dbReference>
<dbReference type="GO" id="GO:0003700">
    <property type="term" value="F:DNA-binding transcription factor activity"/>
    <property type="evidence" value="ECO:0007669"/>
    <property type="project" value="TreeGrafter"/>
</dbReference>
<dbReference type="InterPro" id="IPR041586">
    <property type="entry name" value="PsrA_TetR_C"/>
</dbReference>
<dbReference type="eggNOG" id="COG1309">
    <property type="taxonomic scope" value="Bacteria"/>
</dbReference>
<dbReference type="OrthoDB" id="2356263at2"/>
<feature type="DNA-binding region" description="H-T-H motif" evidence="2">
    <location>
        <begin position="39"/>
        <end position="58"/>
    </location>
</feature>
<reference evidence="5" key="1">
    <citation type="journal article" date="2011" name="J. Bacteriol.">
        <title>Genome sequences of eight morphologically diverse alphaproteobacteria.</title>
        <authorList>
            <consortium name="US DOE Joint Genome Institute"/>
            <person name="Brown P.J."/>
            <person name="Kysela D.T."/>
            <person name="Buechlein A."/>
            <person name="Hemmerich C."/>
            <person name="Brun Y.V."/>
        </authorList>
    </citation>
    <scope>NUCLEOTIDE SEQUENCE [LARGE SCALE GENOMIC DNA]</scope>
    <source>
        <strain evidence="5">ATCC 49814 / DSM 5838 / IFAM 1418</strain>
    </source>
</reference>
<dbReference type="SUPFAM" id="SSF48498">
    <property type="entry name" value="Tetracyclin repressor-like, C-terminal domain"/>
    <property type="match status" value="1"/>
</dbReference>
<dbReference type="PANTHER" id="PTHR30055">
    <property type="entry name" value="HTH-TYPE TRANSCRIPTIONAL REGULATOR RUTR"/>
    <property type="match status" value="1"/>
</dbReference>
<keyword evidence="1 2" id="KW-0238">DNA-binding</keyword>
<sequence length="224" mass="25037">MVSTTQSNTTTDGDGISRRTRILNAGEILFSQNGFDAVTLREIAKLAEVDLALPNYYFGRKTKVFEAVFKRRAKLLNDWRLDALHKAVAEAAPNPPSIRSIMEAYLKPVLTGSHIKKPGWREYYALVAYVNNSSEWGGKLMSEFFDPMVGTFLEQLRAAYPEASEADMLWSYHCLSGALTLAFAQTGRLDTLSNNKLRSTDLQQGYETILEFCIAGFEASCGRK</sequence>
<evidence type="ECO:0000256" key="1">
    <source>
        <dbReference type="ARBA" id="ARBA00023125"/>
    </source>
</evidence>
<feature type="domain" description="HTH tetR-type" evidence="3">
    <location>
        <begin position="16"/>
        <end position="76"/>
    </location>
</feature>
<dbReference type="Gene3D" id="1.10.357.10">
    <property type="entry name" value="Tetracycline Repressor, domain 2"/>
    <property type="match status" value="1"/>
</dbReference>
<protein>
    <submittedName>
        <fullName evidence="4">Transcriptional regulator, TetR family</fullName>
    </submittedName>
</protein>
<name>C6XJJ0_HIRBI</name>
<evidence type="ECO:0000313" key="5">
    <source>
        <dbReference type="Proteomes" id="UP000002745"/>
    </source>
</evidence>
<dbReference type="GO" id="GO:0000976">
    <property type="term" value="F:transcription cis-regulatory region binding"/>
    <property type="evidence" value="ECO:0007669"/>
    <property type="project" value="TreeGrafter"/>
</dbReference>
<dbReference type="EMBL" id="CP001678">
    <property type="protein sequence ID" value="ACT59285.1"/>
    <property type="molecule type" value="Genomic_DNA"/>
</dbReference>
<dbReference type="Pfam" id="PF00440">
    <property type="entry name" value="TetR_N"/>
    <property type="match status" value="1"/>
</dbReference>
<keyword evidence="5" id="KW-1185">Reference proteome</keyword>
<dbReference type="PANTHER" id="PTHR30055:SF235">
    <property type="entry name" value="TRANSCRIPTIONAL REGULATORY PROTEIN"/>
    <property type="match status" value="1"/>
</dbReference>
<evidence type="ECO:0000256" key="2">
    <source>
        <dbReference type="PROSITE-ProRule" id="PRU00335"/>
    </source>
</evidence>
<accession>C6XJJ0</accession>
<dbReference type="RefSeq" id="WP_015827435.1">
    <property type="nucleotide sequence ID" value="NC_012982.1"/>
</dbReference>
<dbReference type="AlphaFoldDB" id="C6XJJ0"/>
<dbReference type="SUPFAM" id="SSF46689">
    <property type="entry name" value="Homeodomain-like"/>
    <property type="match status" value="1"/>
</dbReference>
<evidence type="ECO:0000313" key="4">
    <source>
        <dbReference type="EMBL" id="ACT59285.1"/>
    </source>
</evidence>
<dbReference type="HOGENOM" id="CLU_069356_19_1_5"/>
<organism evidence="4 5">
    <name type="scientific">Hirschia baltica (strain ATCC 49814 / DSM 5838 / IFAM 1418)</name>
    <dbReference type="NCBI Taxonomy" id="582402"/>
    <lineage>
        <taxon>Bacteria</taxon>
        <taxon>Pseudomonadati</taxon>
        <taxon>Pseudomonadota</taxon>
        <taxon>Alphaproteobacteria</taxon>
        <taxon>Hyphomonadales</taxon>
        <taxon>Hyphomonadaceae</taxon>
        <taxon>Hirschia</taxon>
    </lineage>
</organism>
<dbReference type="InterPro" id="IPR001647">
    <property type="entry name" value="HTH_TetR"/>
</dbReference>